<dbReference type="EMBL" id="BDDD01005489">
    <property type="protein sequence ID" value="GAV89424.1"/>
    <property type="molecule type" value="Genomic_DNA"/>
</dbReference>
<dbReference type="AlphaFoldDB" id="A0A1Q3DAB9"/>
<gene>
    <name evidence="1" type="ORF">CFOL_v3_32839</name>
</gene>
<evidence type="ECO:0000313" key="2">
    <source>
        <dbReference type="Proteomes" id="UP000187406"/>
    </source>
</evidence>
<protein>
    <submittedName>
        <fullName evidence="1">Uncharacterized protein</fullName>
    </submittedName>
</protein>
<dbReference type="OrthoDB" id="416119at2759"/>
<organism evidence="1 2">
    <name type="scientific">Cephalotus follicularis</name>
    <name type="common">Albany pitcher plant</name>
    <dbReference type="NCBI Taxonomy" id="3775"/>
    <lineage>
        <taxon>Eukaryota</taxon>
        <taxon>Viridiplantae</taxon>
        <taxon>Streptophyta</taxon>
        <taxon>Embryophyta</taxon>
        <taxon>Tracheophyta</taxon>
        <taxon>Spermatophyta</taxon>
        <taxon>Magnoliopsida</taxon>
        <taxon>eudicotyledons</taxon>
        <taxon>Gunneridae</taxon>
        <taxon>Pentapetalae</taxon>
        <taxon>rosids</taxon>
        <taxon>fabids</taxon>
        <taxon>Oxalidales</taxon>
        <taxon>Cephalotaceae</taxon>
        <taxon>Cephalotus</taxon>
    </lineage>
</organism>
<comment type="caution">
    <text evidence="1">The sequence shown here is derived from an EMBL/GenBank/DDBJ whole genome shotgun (WGS) entry which is preliminary data.</text>
</comment>
<keyword evidence="2" id="KW-1185">Reference proteome</keyword>
<dbReference type="PANTHER" id="PTHR33116:SF76">
    <property type="entry name" value="DUF4283 DOMAIN-CONTAINING PROTEIN"/>
    <property type="match status" value="1"/>
</dbReference>
<dbReference type="Proteomes" id="UP000187406">
    <property type="component" value="Unassembled WGS sequence"/>
</dbReference>
<reference evidence="2" key="1">
    <citation type="submission" date="2016-04" db="EMBL/GenBank/DDBJ databases">
        <title>Cephalotus genome sequencing.</title>
        <authorList>
            <person name="Fukushima K."/>
            <person name="Hasebe M."/>
            <person name="Fang X."/>
        </authorList>
    </citation>
    <scope>NUCLEOTIDE SEQUENCE [LARGE SCALE GENOMIC DNA]</scope>
    <source>
        <strain evidence="2">cv. St1</strain>
    </source>
</reference>
<name>A0A1Q3DAB9_CEPFO</name>
<accession>A0A1Q3DAB9</accession>
<dbReference type="InParanoid" id="A0A1Q3DAB9"/>
<dbReference type="PANTHER" id="PTHR33116">
    <property type="entry name" value="REVERSE TRANSCRIPTASE ZINC-BINDING DOMAIN-CONTAINING PROTEIN-RELATED-RELATED"/>
    <property type="match status" value="1"/>
</dbReference>
<sequence>MTKFRQGVLPVKYLGLPLITTRLKKRDCKSVTVKWTNVCLPRQESGLGIKSLKDWNQALLLKQIWSILNDHSLWVQCCKLNLI</sequence>
<evidence type="ECO:0000313" key="1">
    <source>
        <dbReference type="EMBL" id="GAV89424.1"/>
    </source>
</evidence>
<proteinExistence type="predicted"/>